<dbReference type="PANTHER" id="PTHR36111:SF2">
    <property type="entry name" value="INNER MEMBRANE PROTEIN"/>
    <property type="match status" value="1"/>
</dbReference>
<feature type="transmembrane region" description="Helical" evidence="1">
    <location>
        <begin position="222"/>
        <end position="240"/>
    </location>
</feature>
<dbReference type="RefSeq" id="WP_021635541.1">
    <property type="nucleotide sequence ID" value="NZ_CANNOQ010000001.1"/>
</dbReference>
<keyword evidence="1" id="KW-0812">Transmembrane</keyword>
<dbReference type="Proteomes" id="UP000260812">
    <property type="component" value="Unassembled WGS sequence"/>
</dbReference>
<proteinExistence type="predicted"/>
<comment type="caution">
    <text evidence="2">The sequence shown here is derived from an EMBL/GenBank/DDBJ whole genome shotgun (WGS) entry which is preliminary data.</text>
</comment>
<feature type="transmembrane region" description="Helical" evidence="1">
    <location>
        <begin position="6"/>
        <end position="23"/>
    </location>
</feature>
<reference evidence="2" key="1">
    <citation type="submission" date="2018-08" db="EMBL/GenBank/DDBJ databases">
        <title>A genome reference for cultivated species of the human gut microbiota.</title>
        <authorList>
            <person name="Zou Y."/>
            <person name="Xue W."/>
            <person name="Luo G."/>
        </authorList>
    </citation>
    <scope>NUCLEOTIDE SEQUENCE [LARGE SCALE GENOMIC DNA]</scope>
    <source>
        <strain evidence="2">TF05-5AC</strain>
    </source>
</reference>
<keyword evidence="1" id="KW-1133">Transmembrane helix</keyword>
<dbReference type="Pfam" id="PF04474">
    <property type="entry name" value="DUF554"/>
    <property type="match status" value="1"/>
</dbReference>
<feature type="transmembrane region" description="Helical" evidence="1">
    <location>
        <begin position="108"/>
        <end position="128"/>
    </location>
</feature>
<keyword evidence="1" id="KW-0472">Membrane</keyword>
<feature type="transmembrane region" description="Helical" evidence="1">
    <location>
        <begin position="35"/>
        <end position="56"/>
    </location>
</feature>
<gene>
    <name evidence="2" type="ORF">DXC51_00910</name>
</gene>
<dbReference type="InterPro" id="IPR007563">
    <property type="entry name" value="DUF554"/>
</dbReference>
<dbReference type="EMBL" id="QVLV01000001">
    <property type="protein sequence ID" value="RGE64925.1"/>
    <property type="molecule type" value="Genomic_DNA"/>
</dbReference>
<dbReference type="GeneID" id="97985478"/>
<keyword evidence="3" id="KW-1185">Reference proteome</keyword>
<evidence type="ECO:0000313" key="2">
    <source>
        <dbReference type="EMBL" id="RGE64925.1"/>
    </source>
</evidence>
<sequence>MRGLGTIINVAAVILGGGLGMLLKGGLKERFQQILMQALGVCTIFIGISGALKGMLRVENGTLETTGTMLLIASLVTGSLLGEWIQIEKWMDRFGEWLREKVGGKNDSQFVEGFVSASLVICVGAMAIVGALEDGMRGDYSMLAAKAVLDAVIVMVFASSYGKGAVFSALPVGLWQGGITIFAGFLEPVLTPQIVSDLSFTGNVLIFCVGVNLAFGKKFRVGNMLPALLFAAVFDAVAGIF</sequence>
<feature type="transmembrane region" description="Helical" evidence="1">
    <location>
        <begin position="68"/>
        <end position="87"/>
    </location>
</feature>
<name>A0A3E3ICX2_9FIRM</name>
<dbReference type="AlphaFoldDB" id="A0A3E3ICX2"/>
<protein>
    <submittedName>
        <fullName evidence="2">DUF554 domain-containing protein</fullName>
    </submittedName>
</protein>
<feature type="transmembrane region" description="Helical" evidence="1">
    <location>
        <begin position="198"/>
        <end position="215"/>
    </location>
</feature>
<accession>A0A3E3ICX2</accession>
<dbReference type="PANTHER" id="PTHR36111">
    <property type="entry name" value="INNER MEMBRANE PROTEIN-RELATED"/>
    <property type="match status" value="1"/>
</dbReference>
<evidence type="ECO:0000313" key="3">
    <source>
        <dbReference type="Proteomes" id="UP000260812"/>
    </source>
</evidence>
<organism evidence="2 3">
    <name type="scientific">Eisenbergiella massiliensis</name>
    <dbReference type="NCBI Taxonomy" id="1720294"/>
    <lineage>
        <taxon>Bacteria</taxon>
        <taxon>Bacillati</taxon>
        <taxon>Bacillota</taxon>
        <taxon>Clostridia</taxon>
        <taxon>Lachnospirales</taxon>
        <taxon>Lachnospiraceae</taxon>
        <taxon>Eisenbergiella</taxon>
    </lineage>
</organism>
<evidence type="ECO:0000256" key="1">
    <source>
        <dbReference type="SAM" id="Phobius"/>
    </source>
</evidence>